<accession>A0AAE1TH21</accession>
<keyword evidence="3" id="KW-1185">Reference proteome</keyword>
<dbReference type="GO" id="GO:0009733">
    <property type="term" value="P:response to auxin"/>
    <property type="evidence" value="ECO:0007669"/>
    <property type="project" value="InterPro"/>
</dbReference>
<dbReference type="AlphaFoldDB" id="A0AAE1TH21"/>
<dbReference type="EMBL" id="JAWXYG010000001">
    <property type="protein sequence ID" value="KAK4284897.1"/>
    <property type="molecule type" value="Genomic_DNA"/>
</dbReference>
<sequence>MMSLKQRIIEMARKWQKKTASGRIISYPTIGRDSSSWATNKGHFVVYSMDHKRFVVPIEYLSKNVVKELLRWSEEEFGLARNGPITLPIDGTMLEYVILLVAEHVPEDVEKAFISISSISLCSSHHLHPTQQPIIIYGFLFSNPSYFDPPCILIDFCIIA</sequence>
<comment type="caution">
    <text evidence="2">The sequence shown here is derived from an EMBL/GenBank/DDBJ whole genome shotgun (WGS) entry which is preliminary data.</text>
</comment>
<dbReference type="InterPro" id="IPR003676">
    <property type="entry name" value="SAUR_fam"/>
</dbReference>
<comment type="similarity">
    <text evidence="1">Belongs to the ARG7 family.</text>
</comment>
<dbReference type="PANTHER" id="PTHR31175">
    <property type="entry name" value="AUXIN-RESPONSIVE FAMILY PROTEIN"/>
    <property type="match status" value="1"/>
</dbReference>
<evidence type="ECO:0000256" key="1">
    <source>
        <dbReference type="ARBA" id="ARBA00006974"/>
    </source>
</evidence>
<proteinExistence type="inferred from homology"/>
<gene>
    <name evidence="2" type="ORF">QN277_001668</name>
</gene>
<evidence type="ECO:0000313" key="3">
    <source>
        <dbReference type="Proteomes" id="UP001293593"/>
    </source>
</evidence>
<organism evidence="2 3">
    <name type="scientific">Acacia crassicarpa</name>
    <name type="common">northern wattle</name>
    <dbReference type="NCBI Taxonomy" id="499986"/>
    <lineage>
        <taxon>Eukaryota</taxon>
        <taxon>Viridiplantae</taxon>
        <taxon>Streptophyta</taxon>
        <taxon>Embryophyta</taxon>
        <taxon>Tracheophyta</taxon>
        <taxon>Spermatophyta</taxon>
        <taxon>Magnoliopsida</taxon>
        <taxon>eudicotyledons</taxon>
        <taxon>Gunneridae</taxon>
        <taxon>Pentapetalae</taxon>
        <taxon>rosids</taxon>
        <taxon>fabids</taxon>
        <taxon>Fabales</taxon>
        <taxon>Fabaceae</taxon>
        <taxon>Caesalpinioideae</taxon>
        <taxon>mimosoid clade</taxon>
        <taxon>Acacieae</taxon>
        <taxon>Acacia</taxon>
    </lineage>
</organism>
<name>A0AAE1TH21_9FABA</name>
<evidence type="ECO:0000313" key="2">
    <source>
        <dbReference type="EMBL" id="KAK4284897.1"/>
    </source>
</evidence>
<dbReference type="Pfam" id="PF02519">
    <property type="entry name" value="Auxin_inducible"/>
    <property type="match status" value="1"/>
</dbReference>
<dbReference type="PANTHER" id="PTHR31175:SF104">
    <property type="entry name" value="SAUR-LIKE AUXIN-RESPONSIVE FAMILY PROTEIN"/>
    <property type="match status" value="1"/>
</dbReference>
<reference evidence="2" key="1">
    <citation type="submission" date="2023-10" db="EMBL/GenBank/DDBJ databases">
        <title>Chromosome-level genome of the transformable northern wattle, Acacia crassicarpa.</title>
        <authorList>
            <person name="Massaro I."/>
            <person name="Sinha N.R."/>
            <person name="Poethig S."/>
            <person name="Leichty A.R."/>
        </authorList>
    </citation>
    <scope>NUCLEOTIDE SEQUENCE</scope>
    <source>
        <strain evidence="2">Acra3RX</strain>
        <tissue evidence="2">Leaf</tissue>
    </source>
</reference>
<dbReference type="Proteomes" id="UP001293593">
    <property type="component" value="Unassembled WGS sequence"/>
</dbReference>
<evidence type="ECO:0008006" key="4">
    <source>
        <dbReference type="Google" id="ProtNLM"/>
    </source>
</evidence>
<protein>
    <recommendedName>
        <fullName evidence="4">Small auxin up regulated protein</fullName>
    </recommendedName>
</protein>